<dbReference type="OrthoDB" id="6334967at2759"/>
<dbReference type="Proteomes" id="UP000324222">
    <property type="component" value="Unassembled WGS sequence"/>
</dbReference>
<sequence length="121" mass="13703">MPGRRGTVEPCVLWGPRGLQAHGFESCPRSELGFLTQGNGFLAAVLLNVPLSLALPIIARHEHYHSSYEGRHLPPLLPDTSTSQHHYEYSSRDQDDVLHDDLHYFTETTKLASYFAYLKVR</sequence>
<evidence type="ECO:0000313" key="1">
    <source>
        <dbReference type="EMBL" id="MPC68501.1"/>
    </source>
</evidence>
<reference evidence="1 2" key="1">
    <citation type="submission" date="2019-05" db="EMBL/GenBank/DDBJ databases">
        <title>Another draft genome of Portunus trituberculatus and its Hox gene families provides insights of decapod evolution.</title>
        <authorList>
            <person name="Jeong J.-H."/>
            <person name="Song I."/>
            <person name="Kim S."/>
            <person name="Choi T."/>
            <person name="Kim D."/>
            <person name="Ryu S."/>
            <person name="Kim W."/>
        </authorList>
    </citation>
    <scope>NUCLEOTIDE SEQUENCE [LARGE SCALE GENOMIC DNA]</scope>
    <source>
        <tissue evidence="1">Muscle</tissue>
    </source>
</reference>
<evidence type="ECO:0000313" key="2">
    <source>
        <dbReference type="Proteomes" id="UP000324222"/>
    </source>
</evidence>
<organism evidence="1 2">
    <name type="scientific">Portunus trituberculatus</name>
    <name type="common">Swimming crab</name>
    <name type="synonym">Neptunus trituberculatus</name>
    <dbReference type="NCBI Taxonomy" id="210409"/>
    <lineage>
        <taxon>Eukaryota</taxon>
        <taxon>Metazoa</taxon>
        <taxon>Ecdysozoa</taxon>
        <taxon>Arthropoda</taxon>
        <taxon>Crustacea</taxon>
        <taxon>Multicrustacea</taxon>
        <taxon>Malacostraca</taxon>
        <taxon>Eumalacostraca</taxon>
        <taxon>Eucarida</taxon>
        <taxon>Decapoda</taxon>
        <taxon>Pleocyemata</taxon>
        <taxon>Brachyura</taxon>
        <taxon>Eubrachyura</taxon>
        <taxon>Portunoidea</taxon>
        <taxon>Portunidae</taxon>
        <taxon>Portuninae</taxon>
        <taxon>Portunus</taxon>
    </lineage>
</organism>
<proteinExistence type="predicted"/>
<keyword evidence="2" id="KW-1185">Reference proteome</keyword>
<dbReference type="AlphaFoldDB" id="A0A5B7H746"/>
<gene>
    <name evidence="1" type="ORF">E2C01_062703</name>
</gene>
<comment type="caution">
    <text evidence="1">The sequence shown here is derived from an EMBL/GenBank/DDBJ whole genome shotgun (WGS) entry which is preliminary data.</text>
</comment>
<dbReference type="EMBL" id="VSRR010027946">
    <property type="protein sequence ID" value="MPC68501.1"/>
    <property type="molecule type" value="Genomic_DNA"/>
</dbReference>
<accession>A0A5B7H746</accession>
<name>A0A5B7H746_PORTR</name>
<protein>
    <submittedName>
        <fullName evidence="1">Uncharacterized protein</fullName>
    </submittedName>
</protein>